<reference evidence="2 3" key="1">
    <citation type="submission" date="2021-02" db="EMBL/GenBank/DDBJ databases">
        <title>Lysobacter arenosi sp. nov., isolated from soil of gangwondo yeongwol, south Korea.</title>
        <authorList>
            <person name="Kim K.R."/>
            <person name="Kim K.H."/>
            <person name="Jeon C.O."/>
        </authorList>
    </citation>
    <scope>NUCLEOTIDE SEQUENCE [LARGE SCALE GENOMIC DNA]</scope>
    <source>
        <strain evidence="2 3">R7</strain>
    </source>
</reference>
<keyword evidence="1" id="KW-0732">Signal</keyword>
<sequence length="72" mass="7817">MKKRFALAALLAVAPFATPAQGMSYSYVEGGYDRADIDEEFGDDTEVDGAYVGGSIEVGSRFHLPHHQALLR</sequence>
<dbReference type="EMBL" id="CP071517">
    <property type="protein sequence ID" value="QSX75201.1"/>
    <property type="molecule type" value="Genomic_DNA"/>
</dbReference>
<evidence type="ECO:0000313" key="3">
    <source>
        <dbReference type="Proteomes" id="UP000663400"/>
    </source>
</evidence>
<evidence type="ECO:0000256" key="1">
    <source>
        <dbReference type="SAM" id="SignalP"/>
    </source>
</evidence>
<accession>A0ABX7RD09</accession>
<feature type="chain" id="PRO_5046366152" evidence="1">
    <location>
        <begin position="23"/>
        <end position="72"/>
    </location>
</feature>
<protein>
    <submittedName>
        <fullName evidence="2">Uncharacterized protein</fullName>
    </submittedName>
</protein>
<keyword evidence="3" id="KW-1185">Reference proteome</keyword>
<name>A0ABX7RD09_9GAMM</name>
<gene>
    <name evidence="2" type="ORF">HIV01_001110</name>
</gene>
<evidence type="ECO:0000313" key="2">
    <source>
        <dbReference type="EMBL" id="QSX75201.1"/>
    </source>
</evidence>
<organism evidence="2 3">
    <name type="scientific">Lysobacter arenosi</name>
    <dbReference type="NCBI Taxonomy" id="2795387"/>
    <lineage>
        <taxon>Bacteria</taxon>
        <taxon>Pseudomonadati</taxon>
        <taxon>Pseudomonadota</taxon>
        <taxon>Gammaproteobacteria</taxon>
        <taxon>Lysobacterales</taxon>
        <taxon>Lysobacteraceae</taxon>
        <taxon>Lysobacter</taxon>
    </lineage>
</organism>
<dbReference type="RefSeq" id="WP_200604450.1">
    <property type="nucleotide sequence ID" value="NZ_CP071517.1"/>
</dbReference>
<dbReference type="Proteomes" id="UP000663400">
    <property type="component" value="Chromosome"/>
</dbReference>
<feature type="signal peptide" evidence="1">
    <location>
        <begin position="1"/>
        <end position="22"/>
    </location>
</feature>
<proteinExistence type="predicted"/>